<gene>
    <name evidence="2" type="ORF">J120_01230</name>
</gene>
<keyword evidence="1" id="KW-0472">Membrane</keyword>
<evidence type="ECO:0008006" key="4">
    <source>
        <dbReference type="Google" id="ProtNLM"/>
    </source>
</evidence>
<feature type="transmembrane region" description="Helical" evidence="1">
    <location>
        <begin position="123"/>
        <end position="140"/>
    </location>
</feature>
<keyword evidence="1" id="KW-0812">Transmembrane</keyword>
<protein>
    <recommendedName>
        <fullName evidence="4">HIG1 domain-containing protein</fullName>
    </recommendedName>
</protein>
<evidence type="ECO:0000256" key="1">
    <source>
        <dbReference type="SAM" id="Phobius"/>
    </source>
</evidence>
<reference evidence="2 3" key="1">
    <citation type="journal article" date="2013" name="Proc. Natl. Acad. Sci. U.S.A.">
        <title>Candidate phylum TM6 genome recovered from a hospital sink biofilm provides genomic insights into this uncultivated phylum.</title>
        <authorList>
            <person name="McLean J.S."/>
            <person name="Lombardo M.J."/>
            <person name="Badger J.H."/>
            <person name="Edlund A."/>
            <person name="Novotny M."/>
            <person name="Yee-Greenbaum J."/>
            <person name="Vyahhi N."/>
            <person name="Hall A.P."/>
            <person name="Yang Y."/>
            <person name="Dupont C.L."/>
            <person name="Ziegler M.G."/>
            <person name="Chitsaz H."/>
            <person name="Allen A.E."/>
            <person name="Yooseph S."/>
            <person name="Tesler G."/>
            <person name="Pevzner P.A."/>
            <person name="Friedman R.M."/>
            <person name="Nealson K.H."/>
            <person name="Venter J.C."/>
            <person name="Lasken R.S."/>
        </authorList>
    </citation>
    <scope>NUCLEOTIDE SEQUENCE [LARGE SCALE GENOMIC DNA]</scope>
    <source>
        <strain evidence="2 3">TM6SC1</strain>
    </source>
</reference>
<dbReference type="EMBL" id="ARQD01000001">
    <property type="protein sequence ID" value="KIX85570.1"/>
    <property type="molecule type" value="Genomic_DNA"/>
</dbReference>
<name>A0A0D2I316_9BACT</name>
<evidence type="ECO:0000313" key="2">
    <source>
        <dbReference type="EMBL" id="KIX85570.1"/>
    </source>
</evidence>
<sequence>MLHCTPCKLIHHIYIKKTTCPKSDNKNILSFTLLRGETMVFCKKHLINGCLVLTLTISNNQTMFAKSQFEHTIGRISRMAKNTYKYLVPTPADAVVLTGLTSIMAGVWLLCKDRTCLSEKLRYNIASTAALMSGSALILYRDTIGDHFST</sequence>
<dbReference type="AlphaFoldDB" id="A0A0D2I316"/>
<dbReference type="STRING" id="1306947.J120_01230"/>
<dbReference type="Proteomes" id="UP000032214">
    <property type="component" value="Unassembled WGS sequence"/>
</dbReference>
<keyword evidence="1" id="KW-1133">Transmembrane helix</keyword>
<proteinExistence type="predicted"/>
<evidence type="ECO:0000313" key="3">
    <source>
        <dbReference type="Proteomes" id="UP000032214"/>
    </source>
</evidence>
<accession>A0A0D2I316</accession>
<organism evidence="2 3">
    <name type="scientific">candidate division TM6 bacterium JCVI TM6SC1</name>
    <dbReference type="NCBI Taxonomy" id="1306947"/>
    <lineage>
        <taxon>Bacteria</taxon>
        <taxon>Candidatus Babelota</taxon>
        <taxon>Vermiphilus</taxon>
    </lineage>
</organism>
<feature type="transmembrane region" description="Helical" evidence="1">
    <location>
        <begin position="94"/>
        <end position="111"/>
    </location>
</feature>
<comment type="caution">
    <text evidence="2">The sequence shown here is derived from an EMBL/GenBank/DDBJ whole genome shotgun (WGS) entry which is preliminary data.</text>
</comment>
<keyword evidence="3" id="KW-1185">Reference proteome</keyword>